<comment type="subcellular location">
    <subcellularLocation>
        <location evidence="1">Membrane</location>
        <topology evidence="1">Single-pass membrane protein</topology>
    </subcellularLocation>
</comment>
<dbReference type="AlphaFoldDB" id="A0A2M8RHG0"/>
<evidence type="ECO:0000256" key="4">
    <source>
        <dbReference type="ARBA" id="ARBA00022475"/>
    </source>
</evidence>
<keyword evidence="5" id="KW-0430">Lectin</keyword>
<organism evidence="7 8">
    <name type="scientific">Bradyrhizobium forestalis</name>
    <dbReference type="NCBI Taxonomy" id="1419263"/>
    <lineage>
        <taxon>Bacteria</taxon>
        <taxon>Pseudomonadati</taxon>
        <taxon>Pseudomonadota</taxon>
        <taxon>Alphaproteobacteria</taxon>
        <taxon>Hyphomicrobiales</taxon>
        <taxon>Nitrobacteraceae</taxon>
        <taxon>Bradyrhizobium</taxon>
    </lineage>
</organism>
<keyword evidence="8" id="KW-1185">Reference proteome</keyword>
<evidence type="ECO:0000313" key="8">
    <source>
        <dbReference type="Proteomes" id="UP000231194"/>
    </source>
</evidence>
<comment type="similarity">
    <text evidence="2">Belongs to the BA14k family.</text>
</comment>
<keyword evidence="4" id="KW-1003">Cell membrane</keyword>
<dbReference type="Pfam" id="PF07886">
    <property type="entry name" value="BA14K"/>
    <property type="match status" value="1"/>
</dbReference>
<dbReference type="OrthoDB" id="8256082at2"/>
<gene>
    <name evidence="7" type="ORF">CVM73_01065</name>
</gene>
<reference evidence="7 8" key="1">
    <citation type="submission" date="2017-11" db="EMBL/GenBank/DDBJ databases">
        <title>Bradyrhizobium forestalis sp. nov., an efficient nitrogen-fixing bacterium isolated from nodules of forest legume species in the Amazon.</title>
        <authorList>
            <person name="Costa E.M."/>
            <person name="Guimaraes A."/>
            <person name="Carvalho T.S."/>
            <person name="Rodrigues T.L."/>
            <person name="Ribeiro P.R.A."/>
            <person name="Lebbe L."/>
            <person name="Willems A."/>
            <person name="Moreira F.M.S."/>
        </authorList>
    </citation>
    <scope>NUCLEOTIDE SEQUENCE [LARGE SCALE GENOMIC DNA]</scope>
    <source>
        <strain evidence="7 8">INPA54B</strain>
    </source>
</reference>
<sequence length="34" mass="3855">MDGTASRSCAERYRSYDPATSTYVGLDGRRRPCR</sequence>
<evidence type="ECO:0000256" key="6">
    <source>
        <dbReference type="ARBA" id="ARBA00025321"/>
    </source>
</evidence>
<protein>
    <recommendedName>
        <fullName evidence="3">Lectin-like protein BA14k</fullName>
    </recommendedName>
</protein>
<evidence type="ECO:0000256" key="1">
    <source>
        <dbReference type="ARBA" id="ARBA00004167"/>
    </source>
</evidence>
<evidence type="ECO:0000256" key="3">
    <source>
        <dbReference type="ARBA" id="ARBA00020552"/>
    </source>
</evidence>
<dbReference type="EMBL" id="PGVG01000001">
    <property type="protein sequence ID" value="PJG57270.1"/>
    <property type="molecule type" value="Genomic_DNA"/>
</dbReference>
<evidence type="ECO:0000256" key="5">
    <source>
        <dbReference type="ARBA" id="ARBA00022734"/>
    </source>
</evidence>
<dbReference type="RefSeq" id="WP_100230388.1">
    <property type="nucleotide sequence ID" value="NZ_PGVG01000001.1"/>
</dbReference>
<comment type="caution">
    <text evidence="7">The sequence shown here is derived from an EMBL/GenBank/DDBJ whole genome shotgun (WGS) entry which is preliminary data.</text>
</comment>
<accession>A0A2M8RHG0</accession>
<keyword evidence="4" id="KW-0472">Membrane</keyword>
<evidence type="ECO:0000313" key="7">
    <source>
        <dbReference type="EMBL" id="PJG57270.1"/>
    </source>
</evidence>
<proteinExistence type="inferred from homology"/>
<name>A0A2M8RHG0_9BRAD</name>
<dbReference type="Proteomes" id="UP000231194">
    <property type="component" value="Unassembled WGS sequence"/>
</dbReference>
<dbReference type="InterPro" id="IPR012413">
    <property type="entry name" value="BA14K"/>
</dbReference>
<dbReference type="GO" id="GO:0030246">
    <property type="term" value="F:carbohydrate binding"/>
    <property type="evidence" value="ECO:0007669"/>
    <property type="project" value="UniProtKB-KW"/>
</dbReference>
<dbReference type="GO" id="GO:0016020">
    <property type="term" value="C:membrane"/>
    <property type="evidence" value="ECO:0007669"/>
    <property type="project" value="UniProtKB-SubCell"/>
</dbReference>
<evidence type="ECO:0000256" key="2">
    <source>
        <dbReference type="ARBA" id="ARBA00010270"/>
    </source>
</evidence>
<comment type="function">
    <text evidence="6">Has immunoglobulin-binding and hemagglutination properties, and can bind to mannose. Essential for virulence. May be involved in LPS biosynthesis or polysaccharide transport.</text>
</comment>